<dbReference type="OrthoDB" id="10551586at2759"/>
<dbReference type="Proteomes" id="UP000478052">
    <property type="component" value="Unassembled WGS sequence"/>
</dbReference>
<dbReference type="InterPro" id="IPR048365">
    <property type="entry name" value="TNP-like_RNaseH_N"/>
</dbReference>
<comment type="caution">
    <text evidence="4">The sequence shown here is derived from an EMBL/GenBank/DDBJ whole genome shotgun (WGS) entry which is preliminary data.</text>
</comment>
<keyword evidence="5" id="KW-1185">Reference proteome</keyword>
<evidence type="ECO:0000259" key="3">
    <source>
        <dbReference type="Pfam" id="PF21788"/>
    </source>
</evidence>
<feature type="signal peptide" evidence="1">
    <location>
        <begin position="1"/>
        <end position="19"/>
    </location>
</feature>
<evidence type="ECO:0008006" key="6">
    <source>
        <dbReference type="Google" id="ProtNLM"/>
    </source>
</evidence>
<protein>
    <recommendedName>
        <fullName evidence="6">THAP-type domain-containing protein</fullName>
    </recommendedName>
</protein>
<proteinExistence type="predicted"/>
<evidence type="ECO:0000256" key="1">
    <source>
        <dbReference type="SAM" id="SignalP"/>
    </source>
</evidence>
<keyword evidence="1" id="KW-0732">Signal</keyword>
<dbReference type="EMBL" id="VUJU01000013">
    <property type="protein sequence ID" value="KAF0774041.1"/>
    <property type="molecule type" value="Genomic_DNA"/>
</dbReference>
<evidence type="ECO:0000259" key="2">
    <source>
        <dbReference type="Pfam" id="PF21787"/>
    </source>
</evidence>
<gene>
    <name evidence="4" type="ORF">FWK35_00000670</name>
</gene>
<dbReference type="Pfam" id="PF21787">
    <property type="entry name" value="TNP-like_RNaseH_N"/>
    <property type="match status" value="1"/>
</dbReference>
<organism evidence="4 5">
    <name type="scientific">Aphis craccivora</name>
    <name type="common">Cowpea aphid</name>
    <dbReference type="NCBI Taxonomy" id="307492"/>
    <lineage>
        <taxon>Eukaryota</taxon>
        <taxon>Metazoa</taxon>
        <taxon>Ecdysozoa</taxon>
        <taxon>Arthropoda</taxon>
        <taxon>Hexapoda</taxon>
        <taxon>Insecta</taxon>
        <taxon>Pterygota</taxon>
        <taxon>Neoptera</taxon>
        <taxon>Paraneoptera</taxon>
        <taxon>Hemiptera</taxon>
        <taxon>Sternorrhyncha</taxon>
        <taxon>Aphidomorpha</taxon>
        <taxon>Aphidoidea</taxon>
        <taxon>Aphididae</taxon>
        <taxon>Aphidini</taxon>
        <taxon>Aphis</taxon>
        <taxon>Aphis</taxon>
    </lineage>
</organism>
<evidence type="ECO:0000313" key="5">
    <source>
        <dbReference type="Proteomes" id="UP000478052"/>
    </source>
</evidence>
<evidence type="ECO:0000313" key="4">
    <source>
        <dbReference type="EMBL" id="KAF0774041.1"/>
    </source>
</evidence>
<accession>A0A6G0ZQZ8</accession>
<reference evidence="4 5" key="1">
    <citation type="submission" date="2019-08" db="EMBL/GenBank/DDBJ databases">
        <title>Whole genome of Aphis craccivora.</title>
        <authorList>
            <person name="Voronova N.V."/>
            <person name="Shulinski R.S."/>
            <person name="Bandarenka Y.V."/>
            <person name="Zhorov D.G."/>
            <person name="Warner D."/>
        </authorList>
    </citation>
    <scope>NUCLEOTIDE SEQUENCE [LARGE SCALE GENOMIC DNA]</scope>
    <source>
        <strain evidence="4">180601</strain>
        <tissue evidence="4">Whole Body</tissue>
    </source>
</reference>
<feature type="chain" id="PRO_5026345506" description="THAP-type domain-containing protein" evidence="1">
    <location>
        <begin position="20"/>
        <end position="238"/>
    </location>
</feature>
<sequence length="238" mass="27364">MKMILMFFLNLMLVLKSLGEKVPKKYSPAIRQFALSLHFFCPPIYANPVLCLTKWLFDNILNFVIQKNNAWCYGGIYKSGLELVIGYFFTSNLTSMQKAELIKQALYLLKATGIRAYDCLVCLTLYSCSTNLTMALILGCHLNIETNIVVELSDKETENNCLFLDPDHMIELVRNTFGEKKIFQHINDYIKFDFIGTLFMLHEQVSCHLANNKKINVKLATQLLSKSVENAMRFCKNK</sequence>
<feature type="domain" description="Transposable element P transposase-like GTP-binding insertion" evidence="3">
    <location>
        <begin position="168"/>
        <end position="237"/>
    </location>
</feature>
<dbReference type="InterPro" id="IPR048366">
    <property type="entry name" value="TNP-like_GBD"/>
</dbReference>
<dbReference type="AlphaFoldDB" id="A0A6G0ZQZ8"/>
<feature type="domain" description="Transposable element P transposase-like RNase H" evidence="2">
    <location>
        <begin position="82"/>
        <end position="139"/>
    </location>
</feature>
<name>A0A6G0ZQZ8_APHCR</name>
<dbReference type="Pfam" id="PF21788">
    <property type="entry name" value="TNP-like_GBD"/>
    <property type="match status" value="1"/>
</dbReference>